<accession>A0A0B6AIW4</accession>
<dbReference type="AlphaFoldDB" id="A0A0B6AIW4"/>
<gene>
    <name evidence="1" type="ORF">BG04_5034</name>
</gene>
<name>A0A0B6AIW4_PRIM2</name>
<dbReference type="Proteomes" id="UP000031829">
    <property type="component" value="Chromosome"/>
</dbReference>
<dbReference type="EMBL" id="CP009920">
    <property type="protein sequence ID" value="AJI20977.1"/>
    <property type="molecule type" value="Genomic_DNA"/>
</dbReference>
<dbReference type="NCBIfam" id="NF006750">
    <property type="entry name" value="PRK09272.1-3"/>
    <property type="match status" value="1"/>
</dbReference>
<dbReference type="GeneID" id="93643000"/>
<dbReference type="RefSeq" id="WP_016764334.1">
    <property type="nucleotide sequence ID" value="NZ_BCVB01000010.1"/>
</dbReference>
<dbReference type="Pfam" id="PF11345">
    <property type="entry name" value="DUF3147"/>
    <property type="match status" value="1"/>
</dbReference>
<proteinExistence type="predicted"/>
<organism evidence="1 2">
    <name type="scientific">Priestia megaterium (strain ATCC 14581 / DSM 32 / CCUG 1817 / JCM 2506 / NBRC 15308 / NCIMB 9376 / NCTC 10342 / NRRL B-14308 / VKM B-512 / Ford 19)</name>
    <name type="common">Bacillus megaterium</name>
    <dbReference type="NCBI Taxonomy" id="1348623"/>
    <lineage>
        <taxon>Bacteria</taxon>
        <taxon>Bacillati</taxon>
        <taxon>Bacillota</taxon>
        <taxon>Bacilli</taxon>
        <taxon>Bacillales</taxon>
        <taxon>Bacillaceae</taxon>
        <taxon>Priestia</taxon>
    </lineage>
</organism>
<reference evidence="1 2" key="1">
    <citation type="journal article" date="2015" name="Genome Announc.">
        <title>Complete genome sequences for 35 biothreat assay-relevant bacillus species.</title>
        <authorList>
            <person name="Johnson S.L."/>
            <person name="Daligault H.E."/>
            <person name="Davenport K.W."/>
            <person name="Jaissle J."/>
            <person name="Frey K.G."/>
            <person name="Ladner J.T."/>
            <person name="Broomall S.M."/>
            <person name="Bishop-Lilly K.A."/>
            <person name="Bruce D.C."/>
            <person name="Gibbons H.S."/>
            <person name="Coyne S.R."/>
            <person name="Lo C.C."/>
            <person name="Meincke L."/>
            <person name="Munk A.C."/>
            <person name="Koroleva G.I."/>
            <person name="Rosenzweig C.N."/>
            <person name="Palacios G.F."/>
            <person name="Redden C.L."/>
            <person name="Minogue T.D."/>
            <person name="Chain P.S."/>
        </authorList>
    </citation>
    <scope>NUCLEOTIDE SEQUENCE [LARGE SCALE GENOMIC DNA]</scope>
    <source>
        <strain evidence="2">ATCC 14581 / DSM 32 / JCM 2506 / NBRC 15308 / NCIMB 9376 / NCTC 10342 / NRRL B-14308 / VKM B-512</strain>
    </source>
</reference>
<evidence type="ECO:0000313" key="1">
    <source>
        <dbReference type="EMBL" id="AJI20977.1"/>
    </source>
</evidence>
<evidence type="ECO:0008006" key="3">
    <source>
        <dbReference type="Google" id="ProtNLM"/>
    </source>
</evidence>
<protein>
    <recommendedName>
        <fullName evidence="3">DUF3147 family protein</fullName>
    </recommendedName>
</protein>
<evidence type="ECO:0000313" key="2">
    <source>
        <dbReference type="Proteomes" id="UP000031829"/>
    </source>
</evidence>
<dbReference type="KEGG" id="bmeg:BG04_5034"/>
<dbReference type="HOGENOM" id="CLU_148666_1_0_9"/>
<dbReference type="InterPro" id="IPR021493">
    <property type="entry name" value="DUF3147"/>
</dbReference>
<sequence length="113" mass="12316">MYSIIKILMSALIIAGVTEMAKRFPTYGGIVAALPIVSLLSIIWLSVQGEKKEVVSQFTLGVLYGLPGTILLLAVVYICLKNSLHLFMSLSIGVMCWSLFLGLQKIVVKLITT</sequence>